<evidence type="ECO:0000256" key="1">
    <source>
        <dbReference type="SAM" id="MobiDB-lite"/>
    </source>
</evidence>
<protein>
    <submittedName>
        <fullName evidence="2">Uncharacterized protein</fullName>
    </submittedName>
</protein>
<dbReference type="AlphaFoldDB" id="A0A7J6VYC8"/>
<accession>A0A7J6VYC8</accession>
<comment type="caution">
    <text evidence="2">The sequence shown here is derived from an EMBL/GenBank/DDBJ whole genome shotgun (WGS) entry which is preliminary data.</text>
</comment>
<keyword evidence="3" id="KW-1185">Reference proteome</keyword>
<sequence length="67" mass="7348">MDPSRQQGTHKFVTEQDLISKLDDDARNPARNLNSQVDCTLKLGLPSSQSKPQHAAASSQQGQLDED</sequence>
<dbReference type="Proteomes" id="UP000554482">
    <property type="component" value="Unassembled WGS sequence"/>
</dbReference>
<reference evidence="2 3" key="1">
    <citation type="submission" date="2020-06" db="EMBL/GenBank/DDBJ databases">
        <title>Transcriptomic and genomic resources for Thalictrum thalictroides and T. hernandezii: Facilitating candidate gene discovery in an emerging model plant lineage.</title>
        <authorList>
            <person name="Arias T."/>
            <person name="Riano-Pachon D.M."/>
            <person name="Di Stilio V.S."/>
        </authorList>
    </citation>
    <scope>NUCLEOTIDE SEQUENCE [LARGE SCALE GENOMIC DNA]</scope>
    <source>
        <strain evidence="3">cv. WT478/WT964</strain>
        <tissue evidence="2">Leaves</tissue>
    </source>
</reference>
<feature type="region of interest" description="Disordered" evidence="1">
    <location>
        <begin position="1"/>
        <end position="31"/>
    </location>
</feature>
<dbReference type="EMBL" id="JABWDY010024587">
    <property type="protein sequence ID" value="KAF5190126.1"/>
    <property type="molecule type" value="Genomic_DNA"/>
</dbReference>
<feature type="compositionally biased region" description="Basic and acidic residues" evidence="1">
    <location>
        <begin position="12"/>
        <end position="28"/>
    </location>
</feature>
<gene>
    <name evidence="2" type="ORF">FRX31_020283</name>
</gene>
<feature type="compositionally biased region" description="Polar residues" evidence="1">
    <location>
        <begin position="46"/>
        <end position="67"/>
    </location>
</feature>
<name>A0A7J6VYC8_THATH</name>
<evidence type="ECO:0000313" key="2">
    <source>
        <dbReference type="EMBL" id="KAF5190126.1"/>
    </source>
</evidence>
<proteinExistence type="predicted"/>
<organism evidence="2 3">
    <name type="scientific">Thalictrum thalictroides</name>
    <name type="common">Rue-anemone</name>
    <name type="synonym">Anemone thalictroides</name>
    <dbReference type="NCBI Taxonomy" id="46969"/>
    <lineage>
        <taxon>Eukaryota</taxon>
        <taxon>Viridiplantae</taxon>
        <taxon>Streptophyta</taxon>
        <taxon>Embryophyta</taxon>
        <taxon>Tracheophyta</taxon>
        <taxon>Spermatophyta</taxon>
        <taxon>Magnoliopsida</taxon>
        <taxon>Ranunculales</taxon>
        <taxon>Ranunculaceae</taxon>
        <taxon>Thalictroideae</taxon>
        <taxon>Thalictrum</taxon>
    </lineage>
</organism>
<evidence type="ECO:0000313" key="3">
    <source>
        <dbReference type="Proteomes" id="UP000554482"/>
    </source>
</evidence>
<feature type="region of interest" description="Disordered" evidence="1">
    <location>
        <begin position="43"/>
        <end position="67"/>
    </location>
</feature>